<sequence>MRRSTIIGCFVGLLSLTMSAQSTKSNTSKSETGTTNIEVQKRPAASIQELLTRYQNIGSNSGSLSEYFSKEEQQMLHSYFSNQQSAKKAGVVKKAGENKKLTAKAESASSNTQFMPLFIEFANNPNSSRNIQLPAAYTNRSASAITETTGMNVNVGQDFNRNVPFTGTYYFQSPNAIVYDNGPYFNVAGTPDVSLLEDTSLGMGTYGSGAQFTAGNSIADDVVLTDDYNITSIDVFAYQTGSTAPSLTAVYLQVWDGDPSGGGASVVWGDLTTNILDAAAGTNAFRQLESAPGATNREIQRATANTTGLSLTAGTYWIEYTFEGSGASGPWAPPIAILGASTTGNSLQNQSGVWIPLVDVGPQGMPFVMYGDLVGGGGTACSQDNPSNNFENGFTSSNNTPQIIAADIIVDADTNLNLDSIIANWLVFDGEVIVSADITIYGDLGGLPDPSNVLATIPGIVPTSQPIIGDFPANPILDVLELNFDISPVMLNGQAGVATTYWISIYADNTTASNSFWEFSTATVVGNDGAFSPDNGVTWGVALPGSDQVYEFSGDCQPIGGGGGVLDTAYGVNNSNVELIGFPVSDPSTVEVFGDSPVTVNFENAGAIDPANPTTGYALDNGGQFYSFDVASGFYTLLGNIPGDWVGMEFDQASGVLYAIAGADLYTIDPVAVSATLVGATGISPGDLPIALAIDGAGVGYTYDLVTDNLYSIDLTTATATLIGNIGFDANFGQGMCYDALTDTVYMAAFNSGSFAGEWRSVNIATGATTLLGPIVTTAATTQVAWVSIGETLPPPACPEPTNLMVTNVGPTSADLSWTVEPNATSGYIWYVFDQGANPVTDTPVATGTTPAGTTTATATGLAGGFSYDFYVVADCNADGLSQYAGPITFATPPACGGKFYDTGGAGGDYQNGENITTIISPENAGELVTVTFTAFEVEATWDALYVYDGPDASFPIISSGNPPTNSGFPAGGYYGTSIPGPFVSTDPSGALTFVFMSDASVPQSGWEADVTCALSPPPNDLIVNSIDVDEIGFPYTDPAVHMPAATTEGGNPVNCDLTGANGVWYNFVPAGDGTATAMIVTPGGASSVTFYTAPDENAVETDLTLVPQQTNQCAPGTSASIFTLGGQAYYVFVMNTGAITDIVIDGTNLGVSDNTIAGFSYYPNPTNGILNLKSVDNIEHVSIYNLLGQLVIENRVEATTSQVDISGLSTGTYLMRVSVNGEIGTYRVLKQ</sequence>
<dbReference type="OrthoDB" id="1412023at2"/>
<dbReference type="SMART" id="SM00042">
    <property type="entry name" value="CUB"/>
    <property type="match status" value="1"/>
</dbReference>
<keyword evidence="7" id="KW-1185">Reference proteome</keyword>
<reference evidence="6 7" key="1">
    <citation type="submission" date="2019-08" db="EMBL/GenBank/DDBJ databases">
        <title>Genome of Aequorivita antarctica SW49 (type strain).</title>
        <authorList>
            <person name="Bowman J.P."/>
        </authorList>
    </citation>
    <scope>NUCLEOTIDE SEQUENCE [LARGE SCALE GENOMIC DNA]</scope>
    <source>
        <strain evidence="6 7">SW49</strain>
    </source>
</reference>
<dbReference type="InterPro" id="IPR026444">
    <property type="entry name" value="Secre_tail"/>
</dbReference>
<dbReference type="InterPro" id="IPR013783">
    <property type="entry name" value="Ig-like_fold"/>
</dbReference>
<keyword evidence="1 3" id="KW-0732">Signal</keyword>
<dbReference type="NCBIfam" id="TIGR04183">
    <property type="entry name" value="Por_Secre_tail"/>
    <property type="match status" value="1"/>
</dbReference>
<dbReference type="SUPFAM" id="SSF49265">
    <property type="entry name" value="Fibronectin type III"/>
    <property type="match status" value="1"/>
</dbReference>
<feature type="domain" description="Fibronectin type-III" evidence="5">
    <location>
        <begin position="800"/>
        <end position="895"/>
    </location>
</feature>
<dbReference type="Proteomes" id="UP000321497">
    <property type="component" value="Unassembled WGS sequence"/>
</dbReference>
<proteinExistence type="predicted"/>
<dbReference type="InterPro" id="IPR035914">
    <property type="entry name" value="Sperma_CUB_dom_sf"/>
</dbReference>
<dbReference type="InterPro" id="IPR000859">
    <property type="entry name" value="CUB_dom"/>
</dbReference>
<dbReference type="PROSITE" id="PS01180">
    <property type="entry name" value="CUB"/>
    <property type="match status" value="1"/>
</dbReference>
<keyword evidence="2" id="KW-1015">Disulfide bond</keyword>
<feature type="chain" id="PRO_5022846359" evidence="3">
    <location>
        <begin position="21"/>
        <end position="1232"/>
    </location>
</feature>
<evidence type="ECO:0000256" key="3">
    <source>
        <dbReference type="SAM" id="SignalP"/>
    </source>
</evidence>
<feature type="signal peptide" evidence="3">
    <location>
        <begin position="1"/>
        <end position="20"/>
    </location>
</feature>
<accession>A0A5C6YW92</accession>
<feature type="domain" description="CUB" evidence="4">
    <location>
        <begin position="896"/>
        <end position="1014"/>
    </location>
</feature>
<dbReference type="SUPFAM" id="SSF63825">
    <property type="entry name" value="YWTD domain"/>
    <property type="match status" value="1"/>
</dbReference>
<evidence type="ECO:0000256" key="2">
    <source>
        <dbReference type="ARBA" id="ARBA00023157"/>
    </source>
</evidence>
<organism evidence="6 7">
    <name type="scientific">Aequorivita antarctica</name>
    <dbReference type="NCBI Taxonomy" id="153266"/>
    <lineage>
        <taxon>Bacteria</taxon>
        <taxon>Pseudomonadati</taxon>
        <taxon>Bacteroidota</taxon>
        <taxon>Flavobacteriia</taxon>
        <taxon>Flavobacteriales</taxon>
        <taxon>Flavobacteriaceae</taxon>
        <taxon>Aequorivita</taxon>
    </lineage>
</organism>
<dbReference type="RefSeq" id="WP_111845627.1">
    <property type="nucleotide sequence ID" value="NZ_UEGI01000022.1"/>
</dbReference>
<evidence type="ECO:0000259" key="4">
    <source>
        <dbReference type="PROSITE" id="PS01180"/>
    </source>
</evidence>
<evidence type="ECO:0000256" key="1">
    <source>
        <dbReference type="ARBA" id="ARBA00022729"/>
    </source>
</evidence>
<protein>
    <submittedName>
        <fullName evidence="6">T9SS type A sorting domain-containing protein</fullName>
    </submittedName>
</protein>
<dbReference type="Gene3D" id="2.60.120.290">
    <property type="entry name" value="Spermadhesin, CUB domain"/>
    <property type="match status" value="1"/>
</dbReference>
<name>A0A5C6YW92_9FLAO</name>
<comment type="caution">
    <text evidence="6">The sequence shown here is derived from an EMBL/GenBank/DDBJ whole genome shotgun (WGS) entry which is preliminary data.</text>
</comment>
<evidence type="ECO:0000313" key="7">
    <source>
        <dbReference type="Proteomes" id="UP000321497"/>
    </source>
</evidence>
<dbReference type="Pfam" id="PF18962">
    <property type="entry name" value="Por_Secre_tail"/>
    <property type="match status" value="1"/>
</dbReference>
<dbReference type="AlphaFoldDB" id="A0A5C6YW92"/>
<dbReference type="PROSITE" id="PS50853">
    <property type="entry name" value="FN3"/>
    <property type="match status" value="1"/>
</dbReference>
<evidence type="ECO:0000313" key="6">
    <source>
        <dbReference type="EMBL" id="TXD71486.1"/>
    </source>
</evidence>
<dbReference type="InterPro" id="IPR036116">
    <property type="entry name" value="FN3_sf"/>
</dbReference>
<dbReference type="Gene3D" id="2.60.40.10">
    <property type="entry name" value="Immunoglobulins"/>
    <property type="match status" value="1"/>
</dbReference>
<gene>
    <name evidence="6" type="ORF">ESU54_16350</name>
</gene>
<dbReference type="InterPro" id="IPR003961">
    <property type="entry name" value="FN3_dom"/>
</dbReference>
<dbReference type="SMART" id="SM00060">
    <property type="entry name" value="FN3"/>
    <property type="match status" value="1"/>
</dbReference>
<evidence type="ECO:0000259" key="5">
    <source>
        <dbReference type="PROSITE" id="PS50853"/>
    </source>
</evidence>
<dbReference type="EMBL" id="VORT01000017">
    <property type="protein sequence ID" value="TXD71486.1"/>
    <property type="molecule type" value="Genomic_DNA"/>
</dbReference>
<dbReference type="SUPFAM" id="SSF49854">
    <property type="entry name" value="Spermadhesin, CUB domain"/>
    <property type="match status" value="1"/>
</dbReference>